<evidence type="ECO:0000256" key="8">
    <source>
        <dbReference type="PROSITE-ProRule" id="PRU00433"/>
    </source>
</evidence>
<keyword evidence="7 8" id="KW-0408">Iron</keyword>
<dbReference type="PIRSF" id="PIRSF000294">
    <property type="entry name" value="Cytochrome-c_peroxidase"/>
    <property type="match status" value="1"/>
</dbReference>
<accession>A0ABU0U8X5</accession>
<keyword evidence="2 8" id="KW-0349">Heme</keyword>
<keyword evidence="11" id="KW-1185">Reference proteome</keyword>
<comment type="subcellular location">
    <subcellularLocation>
        <location evidence="1">Periplasm</location>
    </subcellularLocation>
</comment>
<keyword evidence="4" id="KW-0732">Signal</keyword>
<keyword evidence="6 10" id="KW-0560">Oxidoreductase</keyword>
<dbReference type="Proteomes" id="UP001244640">
    <property type="component" value="Unassembled WGS sequence"/>
</dbReference>
<gene>
    <name evidence="10" type="ORF">QE382_002745</name>
</gene>
<dbReference type="InterPro" id="IPR036909">
    <property type="entry name" value="Cyt_c-like_dom_sf"/>
</dbReference>
<dbReference type="Pfam" id="PF03150">
    <property type="entry name" value="CCP_MauG"/>
    <property type="match status" value="1"/>
</dbReference>
<evidence type="ECO:0000259" key="9">
    <source>
        <dbReference type="PROSITE" id="PS51007"/>
    </source>
</evidence>
<dbReference type="EC" id="1.11.1.5" evidence="10"/>
<evidence type="ECO:0000256" key="2">
    <source>
        <dbReference type="ARBA" id="ARBA00022617"/>
    </source>
</evidence>
<dbReference type="PANTHER" id="PTHR30600">
    <property type="entry name" value="CYTOCHROME C PEROXIDASE-RELATED"/>
    <property type="match status" value="1"/>
</dbReference>
<dbReference type="PROSITE" id="PS51257">
    <property type="entry name" value="PROKAR_LIPOPROTEIN"/>
    <property type="match status" value="1"/>
</dbReference>
<comment type="caution">
    <text evidence="10">The sequence shown here is derived from an EMBL/GenBank/DDBJ whole genome shotgun (WGS) entry which is preliminary data.</text>
</comment>
<dbReference type="Gene3D" id="1.10.760.10">
    <property type="entry name" value="Cytochrome c-like domain"/>
    <property type="match status" value="2"/>
</dbReference>
<evidence type="ECO:0000313" key="10">
    <source>
        <dbReference type="EMBL" id="MDQ1150761.1"/>
    </source>
</evidence>
<dbReference type="PROSITE" id="PS51007">
    <property type="entry name" value="CYTC"/>
    <property type="match status" value="1"/>
</dbReference>
<dbReference type="EMBL" id="JAUTBA010000001">
    <property type="protein sequence ID" value="MDQ1150761.1"/>
    <property type="molecule type" value="Genomic_DNA"/>
</dbReference>
<evidence type="ECO:0000256" key="7">
    <source>
        <dbReference type="ARBA" id="ARBA00023004"/>
    </source>
</evidence>
<evidence type="ECO:0000256" key="4">
    <source>
        <dbReference type="ARBA" id="ARBA00022729"/>
    </source>
</evidence>
<feature type="domain" description="Cytochrome c" evidence="9">
    <location>
        <begin position="216"/>
        <end position="348"/>
    </location>
</feature>
<dbReference type="InterPro" id="IPR004852">
    <property type="entry name" value="Di-haem_cyt_c_peroxidsae"/>
</dbReference>
<evidence type="ECO:0000313" key="11">
    <source>
        <dbReference type="Proteomes" id="UP001244640"/>
    </source>
</evidence>
<dbReference type="SUPFAM" id="SSF46626">
    <property type="entry name" value="Cytochrome c"/>
    <property type="match status" value="2"/>
</dbReference>
<organism evidence="10 11">
    <name type="scientific">Sphingobacterium zeae</name>
    <dbReference type="NCBI Taxonomy" id="1776859"/>
    <lineage>
        <taxon>Bacteria</taxon>
        <taxon>Pseudomonadati</taxon>
        <taxon>Bacteroidota</taxon>
        <taxon>Sphingobacteriia</taxon>
        <taxon>Sphingobacteriales</taxon>
        <taxon>Sphingobacteriaceae</taxon>
        <taxon>Sphingobacterium</taxon>
    </lineage>
</organism>
<keyword evidence="3 8" id="KW-0479">Metal-binding</keyword>
<dbReference type="InterPro" id="IPR051395">
    <property type="entry name" value="Cytochrome_c_Peroxidase/MauG"/>
</dbReference>
<dbReference type="InterPro" id="IPR009056">
    <property type="entry name" value="Cyt_c-like_dom"/>
</dbReference>
<keyword evidence="5" id="KW-0574">Periplasm</keyword>
<reference evidence="10 11" key="1">
    <citation type="submission" date="2023-07" db="EMBL/GenBank/DDBJ databases">
        <title>Functional and genomic diversity of the sorghum phyllosphere microbiome.</title>
        <authorList>
            <person name="Shade A."/>
        </authorList>
    </citation>
    <scope>NUCLEOTIDE SEQUENCE [LARGE SCALE GENOMIC DNA]</scope>
    <source>
        <strain evidence="10 11">SORGH_AS_0892</strain>
    </source>
</reference>
<evidence type="ECO:0000256" key="5">
    <source>
        <dbReference type="ARBA" id="ARBA00022764"/>
    </source>
</evidence>
<proteinExistence type="predicted"/>
<sequence length="362" mass="40563">MSMSKNNKVLHFGFLLLANLMFSCQKETIETVDPEDNTPYVMEVPANFPKPAAMQDNPLTKAGVELGRHLFYEPLLSSTMTVSCASCHHQDRAFSDGLILSNLGISGKALDRHSPALFNLAWANNGLFWDGGSKNLESQAFGPLTHEDEMGIYFPEMVDRLMAKPLYVGLFKEAFGENPTAAGVVRALAQFQRTIISANSKYDRYKRKEGQVSFSEDERLGMQLVQSKCGGCHSTDLFTDNNYHNNGIDTDFSDDSKDWVYKGRYRISYDIKDLGAYKTPSLRNVMVSAPYMHDGRFATIDEVLKHYRSGIKNTIYTDRLLFQANGNPGIALSDREVKAIKAFLISLTDEKLLSEAKYANPK</sequence>
<evidence type="ECO:0000256" key="6">
    <source>
        <dbReference type="ARBA" id="ARBA00023002"/>
    </source>
</evidence>
<dbReference type="InterPro" id="IPR026259">
    <property type="entry name" value="MauG/Cytc_peroxidase"/>
</dbReference>
<dbReference type="GO" id="GO:0004130">
    <property type="term" value="F:cytochrome-c peroxidase activity"/>
    <property type="evidence" value="ECO:0007669"/>
    <property type="project" value="UniProtKB-EC"/>
</dbReference>
<name>A0ABU0U8X5_9SPHI</name>
<evidence type="ECO:0000256" key="1">
    <source>
        <dbReference type="ARBA" id="ARBA00004418"/>
    </source>
</evidence>
<keyword evidence="10" id="KW-0575">Peroxidase</keyword>
<protein>
    <submittedName>
        <fullName evidence="10">Cytochrome c peroxidase</fullName>
        <ecNumber evidence="10">1.11.1.5</ecNumber>
    </submittedName>
</protein>
<evidence type="ECO:0000256" key="3">
    <source>
        <dbReference type="ARBA" id="ARBA00022723"/>
    </source>
</evidence>